<evidence type="ECO:0000313" key="1">
    <source>
        <dbReference type="EMBL" id="PIS42904.1"/>
    </source>
</evidence>
<dbReference type="Gene3D" id="3.40.630.30">
    <property type="match status" value="1"/>
</dbReference>
<dbReference type="InterPro" id="IPR016181">
    <property type="entry name" value="Acyl_CoA_acyltransferase"/>
</dbReference>
<sequence>MNRIEIIRCMIVESNDEMNELWNFYEEAFRPLNEKTPIAQTWSKEFFVSWLKNESVVKFIVKKDGKIAGLGIVTTEIKLDWLLSPLYFKKHFPSKTVAHFPVIAIADHLRNTKIIIKLLRMMINEVPEDGLGVFFHSKMFSSIIPRLANIAGKNYIEGGEIDTKACCIYKWRKKIDLLAI</sequence>
<proteinExistence type="predicted"/>
<dbReference type="AlphaFoldDB" id="A0A2H0YWN1"/>
<evidence type="ECO:0000313" key="2">
    <source>
        <dbReference type="Proteomes" id="UP000231542"/>
    </source>
</evidence>
<dbReference type="EMBL" id="PEXU01000013">
    <property type="protein sequence ID" value="PIS42904.1"/>
    <property type="molecule type" value="Genomic_DNA"/>
</dbReference>
<organism evidence="1 2">
    <name type="scientific">Candidatus Kerfeldbacteria bacterium CG08_land_8_20_14_0_20_40_16</name>
    <dbReference type="NCBI Taxonomy" id="2014244"/>
    <lineage>
        <taxon>Bacteria</taxon>
        <taxon>Candidatus Kerfeldiibacteriota</taxon>
    </lineage>
</organism>
<evidence type="ECO:0008006" key="3">
    <source>
        <dbReference type="Google" id="ProtNLM"/>
    </source>
</evidence>
<accession>A0A2H0YWN1</accession>
<protein>
    <recommendedName>
        <fullName evidence="3">N-acetyltransferase domain-containing protein</fullName>
    </recommendedName>
</protein>
<name>A0A2H0YWN1_9BACT</name>
<dbReference type="Proteomes" id="UP000231542">
    <property type="component" value="Unassembled WGS sequence"/>
</dbReference>
<gene>
    <name evidence="1" type="ORF">COT24_01095</name>
</gene>
<comment type="caution">
    <text evidence="1">The sequence shown here is derived from an EMBL/GenBank/DDBJ whole genome shotgun (WGS) entry which is preliminary data.</text>
</comment>
<dbReference type="SUPFAM" id="SSF55729">
    <property type="entry name" value="Acyl-CoA N-acyltransferases (Nat)"/>
    <property type="match status" value="1"/>
</dbReference>
<reference evidence="1 2" key="1">
    <citation type="submission" date="2017-09" db="EMBL/GenBank/DDBJ databases">
        <title>Depth-based differentiation of microbial function through sediment-hosted aquifers and enrichment of novel symbionts in the deep terrestrial subsurface.</title>
        <authorList>
            <person name="Probst A.J."/>
            <person name="Ladd B."/>
            <person name="Jarett J.K."/>
            <person name="Geller-Mcgrath D.E."/>
            <person name="Sieber C.M."/>
            <person name="Emerson J.B."/>
            <person name="Anantharaman K."/>
            <person name="Thomas B.C."/>
            <person name="Malmstrom R."/>
            <person name="Stieglmeier M."/>
            <person name="Klingl A."/>
            <person name="Woyke T."/>
            <person name="Ryan C.M."/>
            <person name="Banfield J.F."/>
        </authorList>
    </citation>
    <scope>NUCLEOTIDE SEQUENCE [LARGE SCALE GENOMIC DNA]</scope>
    <source>
        <strain evidence="1">CG08_land_8_20_14_0_20_40_16</strain>
    </source>
</reference>